<dbReference type="PROSITE" id="PS50111">
    <property type="entry name" value="CHEMOTAXIS_TRANSDUC_2"/>
    <property type="match status" value="1"/>
</dbReference>
<proteinExistence type="predicted"/>
<evidence type="ECO:0000313" key="5">
    <source>
        <dbReference type="EMBL" id="MBV7271986.1"/>
    </source>
</evidence>
<keyword evidence="1 2" id="KW-0807">Transducer</keyword>
<sequence>MLKLFNENGKTKKAIEENLISKKEKSTEKCFIYLKEIIDLSNQIENNAQKLLKEEGNMTHGLTELLDGTEYTTEQTAKVNEYLSLLSQNSEKTKELVDEVILSLDRSFTEIENTKNDFLNLVKQIFNVSEVFNEFFQLFTEMQTHYNNIGSFANVITNIANQTNLLSLNAAIEAARVGESGKGFTVVANEIKKLSIDAQKNTKDIMESLKKMTNTMNLLSDKSSKGSTVISTTNELVRNSEMFLDKIFSAEAEVHKHVEKVKDSQNQNLEGIKEISSTLTNLVSKSQKENENLEELIFSIQKKADCYIYILNNLNQIRLLQEE</sequence>
<dbReference type="GO" id="GO:0007165">
    <property type="term" value="P:signal transduction"/>
    <property type="evidence" value="ECO:0007669"/>
    <property type="project" value="UniProtKB-KW"/>
</dbReference>
<accession>A0A949WPX9</accession>
<reference evidence="5" key="1">
    <citation type="submission" date="2020-12" db="EMBL/GenBank/DDBJ databases">
        <title>Clostridium thailandense sp. nov., a novel acetogenic bacterium isolated from peat land soil in Thailand.</title>
        <authorList>
            <person name="Chaikitkaew S."/>
            <person name="Birkeland N.K."/>
        </authorList>
    </citation>
    <scope>NUCLEOTIDE SEQUENCE</scope>
    <source>
        <strain evidence="5">PL3</strain>
    </source>
</reference>
<evidence type="ECO:0000256" key="3">
    <source>
        <dbReference type="SAM" id="Coils"/>
    </source>
</evidence>
<dbReference type="AlphaFoldDB" id="A0A949WPX9"/>
<dbReference type="PANTHER" id="PTHR32089:SF112">
    <property type="entry name" value="LYSOZYME-LIKE PROTEIN-RELATED"/>
    <property type="match status" value="1"/>
</dbReference>
<gene>
    <name evidence="5" type="ORF">I6U48_03525</name>
</gene>
<keyword evidence="3" id="KW-0175">Coiled coil</keyword>
<dbReference type="SMART" id="SM00283">
    <property type="entry name" value="MA"/>
    <property type="match status" value="1"/>
</dbReference>
<dbReference type="EMBL" id="JAEEGC010000015">
    <property type="protein sequence ID" value="MBV7271986.1"/>
    <property type="molecule type" value="Genomic_DNA"/>
</dbReference>
<dbReference type="Pfam" id="PF00015">
    <property type="entry name" value="MCPsignal"/>
    <property type="match status" value="1"/>
</dbReference>
<name>A0A949WPX9_9CLOT</name>
<dbReference type="PANTHER" id="PTHR32089">
    <property type="entry name" value="METHYL-ACCEPTING CHEMOTAXIS PROTEIN MCPB"/>
    <property type="match status" value="1"/>
</dbReference>
<evidence type="ECO:0000256" key="1">
    <source>
        <dbReference type="ARBA" id="ARBA00023224"/>
    </source>
</evidence>
<evidence type="ECO:0000256" key="2">
    <source>
        <dbReference type="PROSITE-ProRule" id="PRU00284"/>
    </source>
</evidence>
<feature type="coiled-coil region" evidence="3">
    <location>
        <begin position="276"/>
        <end position="303"/>
    </location>
</feature>
<dbReference type="Proteomes" id="UP000694308">
    <property type="component" value="Unassembled WGS sequence"/>
</dbReference>
<dbReference type="RefSeq" id="WP_218319023.1">
    <property type="nucleotide sequence ID" value="NZ_JAEEGC010000015.1"/>
</dbReference>
<dbReference type="InterPro" id="IPR004089">
    <property type="entry name" value="MCPsignal_dom"/>
</dbReference>
<comment type="caution">
    <text evidence="5">The sequence shown here is derived from an EMBL/GenBank/DDBJ whole genome shotgun (WGS) entry which is preliminary data.</text>
</comment>
<protein>
    <submittedName>
        <fullName evidence="5">Chemotaxis protein</fullName>
    </submittedName>
</protein>
<evidence type="ECO:0000259" key="4">
    <source>
        <dbReference type="PROSITE" id="PS50111"/>
    </source>
</evidence>
<feature type="domain" description="Methyl-accepting transducer" evidence="4">
    <location>
        <begin position="47"/>
        <end position="283"/>
    </location>
</feature>
<evidence type="ECO:0000313" key="6">
    <source>
        <dbReference type="Proteomes" id="UP000694308"/>
    </source>
</evidence>
<keyword evidence="6" id="KW-1185">Reference proteome</keyword>
<organism evidence="5 6">
    <name type="scientific">Clostridium thailandense</name>
    <dbReference type="NCBI Taxonomy" id="2794346"/>
    <lineage>
        <taxon>Bacteria</taxon>
        <taxon>Bacillati</taxon>
        <taxon>Bacillota</taxon>
        <taxon>Clostridia</taxon>
        <taxon>Eubacteriales</taxon>
        <taxon>Clostridiaceae</taxon>
        <taxon>Clostridium</taxon>
    </lineage>
</organism>
<dbReference type="GO" id="GO:0016020">
    <property type="term" value="C:membrane"/>
    <property type="evidence" value="ECO:0007669"/>
    <property type="project" value="InterPro"/>
</dbReference>